<gene>
    <name evidence="4" type="ORF">SO802_002912</name>
</gene>
<keyword evidence="2" id="KW-0012">Acyltransferase</keyword>
<keyword evidence="1" id="KW-0808">Transferase</keyword>
<dbReference type="InterPro" id="IPR045039">
    <property type="entry name" value="NSI-like"/>
</dbReference>
<dbReference type="EMBL" id="JAZDWU010000001">
    <property type="protein sequence ID" value="KAL0015843.1"/>
    <property type="molecule type" value="Genomic_DNA"/>
</dbReference>
<dbReference type="Proteomes" id="UP001459277">
    <property type="component" value="Unassembled WGS sequence"/>
</dbReference>
<dbReference type="InterPro" id="IPR017853">
    <property type="entry name" value="GH"/>
</dbReference>
<dbReference type="CDD" id="cd04301">
    <property type="entry name" value="NAT_SF"/>
    <property type="match status" value="1"/>
</dbReference>
<dbReference type="GO" id="GO:0005737">
    <property type="term" value="C:cytoplasm"/>
    <property type="evidence" value="ECO:0007669"/>
    <property type="project" value="TreeGrafter"/>
</dbReference>
<dbReference type="SUPFAM" id="SSF55729">
    <property type="entry name" value="Acyl-CoA N-acyltransferases (Nat)"/>
    <property type="match status" value="1"/>
</dbReference>
<dbReference type="PANTHER" id="PTHR43626">
    <property type="entry name" value="ACYL-COA N-ACYLTRANSFERASE"/>
    <property type="match status" value="1"/>
</dbReference>
<accession>A0AAW2DYV5</accession>
<evidence type="ECO:0000313" key="5">
    <source>
        <dbReference type="Proteomes" id="UP001459277"/>
    </source>
</evidence>
<protein>
    <recommendedName>
        <fullName evidence="3">N-acetyltransferase domain-containing protein</fullName>
    </recommendedName>
</protein>
<dbReference type="SUPFAM" id="SSF51445">
    <property type="entry name" value="(Trans)glycosidases"/>
    <property type="match status" value="1"/>
</dbReference>
<dbReference type="InterPro" id="IPR013785">
    <property type="entry name" value="Aldolase_TIM"/>
</dbReference>
<proteinExistence type="predicted"/>
<dbReference type="InterPro" id="IPR016181">
    <property type="entry name" value="Acyl_CoA_acyltransferase"/>
</dbReference>
<feature type="domain" description="N-acetyltransferase" evidence="3">
    <location>
        <begin position="134"/>
        <end position="273"/>
    </location>
</feature>
<reference evidence="4 5" key="1">
    <citation type="submission" date="2024-01" db="EMBL/GenBank/DDBJ databases">
        <title>A telomere-to-telomere, gap-free genome of sweet tea (Lithocarpus litseifolius).</title>
        <authorList>
            <person name="Zhou J."/>
        </authorList>
    </citation>
    <scope>NUCLEOTIDE SEQUENCE [LARGE SCALE GENOMIC DNA]</scope>
    <source>
        <strain evidence="4">Zhou-2022a</strain>
        <tissue evidence="4">Leaf</tissue>
    </source>
</reference>
<dbReference type="Gene3D" id="3.20.20.70">
    <property type="entry name" value="Aldolase class I"/>
    <property type="match status" value="1"/>
</dbReference>
<organism evidence="4 5">
    <name type="scientific">Lithocarpus litseifolius</name>
    <dbReference type="NCBI Taxonomy" id="425828"/>
    <lineage>
        <taxon>Eukaryota</taxon>
        <taxon>Viridiplantae</taxon>
        <taxon>Streptophyta</taxon>
        <taxon>Embryophyta</taxon>
        <taxon>Tracheophyta</taxon>
        <taxon>Spermatophyta</taxon>
        <taxon>Magnoliopsida</taxon>
        <taxon>eudicotyledons</taxon>
        <taxon>Gunneridae</taxon>
        <taxon>Pentapetalae</taxon>
        <taxon>rosids</taxon>
        <taxon>fabids</taxon>
        <taxon>Fagales</taxon>
        <taxon>Fagaceae</taxon>
        <taxon>Lithocarpus</taxon>
    </lineage>
</organism>
<dbReference type="AlphaFoldDB" id="A0AAW2DYV5"/>
<dbReference type="PANTHER" id="PTHR43626:SF1">
    <property type="entry name" value="GCN5-RELATED N-ACETYLTRANSFERASE 1, CHLOROPLASTIC"/>
    <property type="match status" value="1"/>
</dbReference>
<dbReference type="Gene3D" id="3.40.630.30">
    <property type="match status" value="1"/>
</dbReference>
<dbReference type="GO" id="GO:0008080">
    <property type="term" value="F:N-acetyltransferase activity"/>
    <property type="evidence" value="ECO:0007669"/>
    <property type="project" value="InterPro"/>
</dbReference>
<dbReference type="InterPro" id="IPR000182">
    <property type="entry name" value="GNAT_dom"/>
</dbReference>
<name>A0AAW2DYV5_9ROSI</name>
<evidence type="ECO:0000313" key="4">
    <source>
        <dbReference type="EMBL" id="KAL0015843.1"/>
    </source>
</evidence>
<dbReference type="PROSITE" id="PS51186">
    <property type="entry name" value="GNAT"/>
    <property type="match status" value="1"/>
</dbReference>
<dbReference type="Pfam" id="PF00583">
    <property type="entry name" value="Acetyltransf_1"/>
    <property type="match status" value="1"/>
</dbReference>
<keyword evidence="5" id="KW-1185">Reference proteome</keyword>
<sequence length="273" mass="30281">MVPDPDRWPSSTGGKGFTEVAKKVHDMGLKFGIHVMRGISTQAVNANTPILDITTGQAYEESGRKWSAQDIGIKERTCSWMQHGFMSVDTTLGAGKAFLKSLHTQYAEWGVDLATSHLNNYSISDQALESRGFILCRTIDELNLDHLNSVFVAVGFPKRDPQKIRVALENTDSLLWVEYTKTSKPVAFARATGDGVFNAIIWDVVVDPSFQGIGLGKAVMERLIHQLLLKGICNIALYSEPRVLGFYRPLGFVADPDGIRGMVYSTRKQKKMK</sequence>
<evidence type="ECO:0000256" key="1">
    <source>
        <dbReference type="ARBA" id="ARBA00022679"/>
    </source>
</evidence>
<evidence type="ECO:0000256" key="2">
    <source>
        <dbReference type="ARBA" id="ARBA00023315"/>
    </source>
</evidence>
<evidence type="ECO:0000259" key="3">
    <source>
        <dbReference type="PROSITE" id="PS51186"/>
    </source>
</evidence>
<comment type="caution">
    <text evidence="4">The sequence shown here is derived from an EMBL/GenBank/DDBJ whole genome shotgun (WGS) entry which is preliminary data.</text>
</comment>